<evidence type="ECO:0000313" key="8">
    <source>
        <dbReference type="Proteomes" id="UP000626148"/>
    </source>
</evidence>
<protein>
    <submittedName>
        <fullName evidence="7">Malate:quinone oxidoreductase</fullName>
    </submittedName>
</protein>
<comment type="similarity">
    <text evidence="5">Belongs to the L2HGDH family.</text>
</comment>
<dbReference type="Gene3D" id="3.30.9.10">
    <property type="entry name" value="D-Amino Acid Oxidase, subunit A, domain 2"/>
    <property type="match status" value="1"/>
</dbReference>
<comment type="caution">
    <text evidence="7">The sequence shown here is derived from an EMBL/GenBank/DDBJ whole genome shotgun (WGS) entry which is preliminary data.</text>
</comment>
<dbReference type="PANTHER" id="PTHR43104:SF2">
    <property type="entry name" value="L-2-HYDROXYGLUTARATE DEHYDROGENASE, MITOCHONDRIAL"/>
    <property type="match status" value="1"/>
</dbReference>
<dbReference type="EMBL" id="BMXR01000002">
    <property type="protein sequence ID" value="GGX45246.1"/>
    <property type="molecule type" value="Genomic_DNA"/>
</dbReference>
<proteinExistence type="inferred from homology"/>
<dbReference type="Pfam" id="PF01266">
    <property type="entry name" value="DAO"/>
    <property type="match status" value="1"/>
</dbReference>
<sequence>MSKHHCDVLIIGATPAGAALLYQLARFTDLSSIKLIDARQTTGSAELGGQWTSEGLQYGYIDTLASLSQARAWHRSASMVVNYALRQAEPQALIGKYPKMVVAQGEEDILWLKERYQAFKSHFPLLEWWEKADIAELEPYLVLDGDGHWRPEPMAAMGTTTQHTIVNRSALVESMLDNARATYDKTVDVQYGTRAIRVEALSQGYKVLTTSGEIRTRYLVSATGLSGLDLARGLGLGRSIAEVPLAETLFETERLVRGRVHSLRRPESSKAAPYAEPIMDRPGQMRLGLAVPSLTRGGKMPLASFSGNGLDGSLQQLRQLIPSLGSSALSEGRMILRPRGILVDTEAGRRVPEGTSLDGDCVRFHLTPASEVTTSLHQAYQDLLSIQAQLGCAVAEVRLKAQLMTDPRTVNRGRAA</sequence>
<keyword evidence="4" id="KW-0560">Oxidoreductase</keyword>
<dbReference type="Gene3D" id="3.50.50.60">
    <property type="entry name" value="FAD/NAD(P)-binding domain"/>
    <property type="match status" value="1"/>
</dbReference>
<dbReference type="InterPro" id="IPR036188">
    <property type="entry name" value="FAD/NAD-bd_sf"/>
</dbReference>
<keyword evidence="3" id="KW-0274">FAD</keyword>
<organism evidence="7 8">
    <name type="scientific">Saccharospirillum salsuginis</name>
    <dbReference type="NCBI Taxonomy" id="418750"/>
    <lineage>
        <taxon>Bacteria</taxon>
        <taxon>Pseudomonadati</taxon>
        <taxon>Pseudomonadota</taxon>
        <taxon>Gammaproteobacteria</taxon>
        <taxon>Oceanospirillales</taxon>
        <taxon>Saccharospirillaceae</taxon>
        <taxon>Saccharospirillum</taxon>
    </lineage>
</organism>
<dbReference type="AlphaFoldDB" id="A0A918N7S9"/>
<evidence type="ECO:0000259" key="6">
    <source>
        <dbReference type="Pfam" id="PF01266"/>
    </source>
</evidence>
<dbReference type="RefSeq" id="WP_189607412.1">
    <property type="nucleotide sequence ID" value="NZ_BMXR01000002.1"/>
</dbReference>
<dbReference type="GO" id="GO:0047545">
    <property type="term" value="F:(S)-2-hydroxyglutarate dehydrogenase activity"/>
    <property type="evidence" value="ECO:0007669"/>
    <property type="project" value="TreeGrafter"/>
</dbReference>
<reference evidence="7" key="1">
    <citation type="journal article" date="2014" name="Int. J. Syst. Evol. Microbiol.">
        <title>Complete genome sequence of Corynebacterium casei LMG S-19264T (=DSM 44701T), isolated from a smear-ripened cheese.</title>
        <authorList>
            <consortium name="US DOE Joint Genome Institute (JGI-PGF)"/>
            <person name="Walter F."/>
            <person name="Albersmeier A."/>
            <person name="Kalinowski J."/>
            <person name="Ruckert C."/>
        </authorList>
    </citation>
    <scope>NUCLEOTIDE SEQUENCE</scope>
    <source>
        <strain evidence="7">KCTC 22169</strain>
    </source>
</reference>
<feature type="domain" description="FAD dependent oxidoreductase" evidence="6">
    <location>
        <begin position="7"/>
        <end position="324"/>
    </location>
</feature>
<evidence type="ECO:0000256" key="3">
    <source>
        <dbReference type="ARBA" id="ARBA00022827"/>
    </source>
</evidence>
<evidence type="ECO:0000256" key="4">
    <source>
        <dbReference type="ARBA" id="ARBA00023002"/>
    </source>
</evidence>
<evidence type="ECO:0000313" key="7">
    <source>
        <dbReference type="EMBL" id="GGX45246.1"/>
    </source>
</evidence>
<dbReference type="InterPro" id="IPR006076">
    <property type="entry name" value="FAD-dep_OxRdtase"/>
</dbReference>
<dbReference type="SUPFAM" id="SSF51905">
    <property type="entry name" value="FAD/NAD(P)-binding domain"/>
    <property type="match status" value="1"/>
</dbReference>
<keyword evidence="8" id="KW-1185">Reference proteome</keyword>
<dbReference type="Proteomes" id="UP000626148">
    <property type="component" value="Unassembled WGS sequence"/>
</dbReference>
<evidence type="ECO:0000256" key="1">
    <source>
        <dbReference type="ARBA" id="ARBA00001974"/>
    </source>
</evidence>
<dbReference type="PANTHER" id="PTHR43104">
    <property type="entry name" value="L-2-HYDROXYGLUTARATE DEHYDROGENASE, MITOCHONDRIAL"/>
    <property type="match status" value="1"/>
</dbReference>
<comment type="cofactor">
    <cofactor evidence="1">
        <name>FAD</name>
        <dbReference type="ChEBI" id="CHEBI:57692"/>
    </cofactor>
</comment>
<evidence type="ECO:0000256" key="2">
    <source>
        <dbReference type="ARBA" id="ARBA00022630"/>
    </source>
</evidence>
<reference evidence="7" key="2">
    <citation type="submission" date="2020-09" db="EMBL/GenBank/DDBJ databases">
        <authorList>
            <person name="Sun Q."/>
            <person name="Kim S."/>
        </authorList>
    </citation>
    <scope>NUCLEOTIDE SEQUENCE</scope>
    <source>
        <strain evidence="7">KCTC 22169</strain>
    </source>
</reference>
<keyword evidence="2" id="KW-0285">Flavoprotein</keyword>
<evidence type="ECO:0000256" key="5">
    <source>
        <dbReference type="ARBA" id="ARBA00037941"/>
    </source>
</evidence>
<accession>A0A918N7S9</accession>
<name>A0A918N7S9_9GAMM</name>
<gene>
    <name evidence="7" type="primary">mqo</name>
    <name evidence="7" type="ORF">GCM10007392_10220</name>
</gene>
<dbReference type="GO" id="GO:0005737">
    <property type="term" value="C:cytoplasm"/>
    <property type="evidence" value="ECO:0007669"/>
    <property type="project" value="TreeGrafter"/>
</dbReference>